<evidence type="ECO:0000313" key="2">
    <source>
        <dbReference type="Proteomes" id="UP000663525"/>
    </source>
</evidence>
<protein>
    <submittedName>
        <fullName evidence="1">Uncharacterized protein</fullName>
    </submittedName>
</protein>
<proteinExistence type="predicted"/>
<evidence type="ECO:0000313" key="1">
    <source>
        <dbReference type="EMBL" id="QSG06304.1"/>
    </source>
</evidence>
<sequence length="89" mass="9524">MLAAPGEPFHQSAAHVSTADDADVYHLARVECTGRHTNCDFARDDRPPSSVKVTVVRLSRVDSTALPTPSCGCTGTSLQWSLSVREGLI</sequence>
<dbReference type="AlphaFoldDB" id="A0A897N0T9"/>
<reference evidence="1" key="1">
    <citation type="submission" date="2020-11" db="EMBL/GenBank/DDBJ databases">
        <title>Carbohydrate-dependent, anaerobic sulfur respiration: A novel catabolism in halophilic archaea.</title>
        <authorList>
            <person name="Sorokin D.Y."/>
            <person name="Messina E."/>
            <person name="Smedile F."/>
            <person name="La Cono V."/>
            <person name="Hallsworth J.E."/>
            <person name="Yakimov M.M."/>
        </authorList>
    </citation>
    <scope>NUCLEOTIDE SEQUENCE</scope>
    <source>
        <strain evidence="1">HSR12-1</strain>
    </source>
</reference>
<gene>
    <name evidence="1" type="ORF">HSR121_1970</name>
</gene>
<dbReference type="EMBL" id="CP064787">
    <property type="protein sequence ID" value="QSG06304.1"/>
    <property type="molecule type" value="Genomic_DNA"/>
</dbReference>
<name>A0A897N0T9_9EURY</name>
<dbReference type="Proteomes" id="UP000663525">
    <property type="component" value="Chromosome"/>
</dbReference>
<organism evidence="1 2">
    <name type="scientific">Halapricum desulfuricans</name>
    <dbReference type="NCBI Taxonomy" id="2841257"/>
    <lineage>
        <taxon>Archaea</taxon>
        <taxon>Methanobacteriati</taxon>
        <taxon>Methanobacteriota</taxon>
        <taxon>Stenosarchaea group</taxon>
        <taxon>Halobacteria</taxon>
        <taxon>Halobacteriales</taxon>
        <taxon>Haloarculaceae</taxon>
        <taxon>Halapricum</taxon>
    </lineage>
</organism>
<accession>A0A897N0T9</accession>